<evidence type="ECO:0000313" key="4">
    <source>
        <dbReference type="Proteomes" id="UP000823775"/>
    </source>
</evidence>
<dbReference type="PANTHER" id="PTHR35546:SF119">
    <property type="entry name" value="F-BOX_KELCH-REPEAT PROTEIN"/>
    <property type="match status" value="1"/>
</dbReference>
<dbReference type="Gene3D" id="1.20.1280.50">
    <property type="match status" value="1"/>
</dbReference>
<name>A0ABS8W6R3_DATST</name>
<dbReference type="InterPro" id="IPR011044">
    <property type="entry name" value="Quino_amine_DH_bsu"/>
</dbReference>
<sequence>MGDSTSSRRSQIRRKTTPTPTPTPPFDINNLRDDLVQEILIRLPSSKEATRCKSVCKRWLSLISSDCFVTASTIHHRDNDDKNLLPFTLLVMRDRTNLECVEFLIHANRLSRRTTVDLGFLRRGNFGESLGFLYEPLDDRHNKYLVFRFLPRDLGDHYRFDVEIFSSDEGKWTRSVYISPQILYFMCPENPPIIACGRMLYTLIYSDGYIVAFDPFTNDPARLVRIIYLPDEARDVPLTDSKLGVCGGRLRFALIFQFCAQPHIRVWEVEDDYRMGKWRLIHSGIPTIHAKRNPIFRRAYRLNMISLLAFHPFNKYLICFLLNNEVVVVYNMCTNEVESSFRSSLFTLQDSPRPLVADVFPITQQYWWPTPV</sequence>
<feature type="domain" description="F-box protein At3g26010-like beta-propeller" evidence="2">
    <location>
        <begin position="158"/>
        <end position="337"/>
    </location>
</feature>
<evidence type="ECO:0000259" key="2">
    <source>
        <dbReference type="Pfam" id="PF24750"/>
    </source>
</evidence>
<comment type="caution">
    <text evidence="3">The sequence shown here is derived from an EMBL/GenBank/DDBJ whole genome shotgun (WGS) entry which is preliminary data.</text>
</comment>
<dbReference type="InterPro" id="IPR056592">
    <property type="entry name" value="Beta-prop_At3g26010-like"/>
</dbReference>
<reference evidence="3 4" key="1">
    <citation type="journal article" date="2021" name="BMC Genomics">
        <title>Datura genome reveals duplications of psychoactive alkaloid biosynthetic genes and high mutation rate following tissue culture.</title>
        <authorList>
            <person name="Rajewski A."/>
            <person name="Carter-House D."/>
            <person name="Stajich J."/>
            <person name="Litt A."/>
        </authorList>
    </citation>
    <scope>NUCLEOTIDE SEQUENCE [LARGE SCALE GENOMIC DNA]</scope>
    <source>
        <strain evidence="3">AR-01</strain>
    </source>
</reference>
<gene>
    <name evidence="3" type="ORF">HAX54_044185</name>
</gene>
<dbReference type="Proteomes" id="UP000823775">
    <property type="component" value="Unassembled WGS sequence"/>
</dbReference>
<dbReference type="Pfam" id="PF24750">
    <property type="entry name" value="b-prop_At3g26010-like"/>
    <property type="match status" value="1"/>
</dbReference>
<keyword evidence="4" id="KW-1185">Reference proteome</keyword>
<evidence type="ECO:0000313" key="3">
    <source>
        <dbReference type="EMBL" id="MCE2056178.1"/>
    </source>
</evidence>
<feature type="region of interest" description="Disordered" evidence="1">
    <location>
        <begin position="1"/>
        <end position="28"/>
    </location>
</feature>
<organism evidence="3 4">
    <name type="scientific">Datura stramonium</name>
    <name type="common">Jimsonweed</name>
    <name type="synonym">Common thornapple</name>
    <dbReference type="NCBI Taxonomy" id="4076"/>
    <lineage>
        <taxon>Eukaryota</taxon>
        <taxon>Viridiplantae</taxon>
        <taxon>Streptophyta</taxon>
        <taxon>Embryophyta</taxon>
        <taxon>Tracheophyta</taxon>
        <taxon>Spermatophyta</taxon>
        <taxon>Magnoliopsida</taxon>
        <taxon>eudicotyledons</taxon>
        <taxon>Gunneridae</taxon>
        <taxon>Pentapetalae</taxon>
        <taxon>asterids</taxon>
        <taxon>lamiids</taxon>
        <taxon>Solanales</taxon>
        <taxon>Solanaceae</taxon>
        <taxon>Solanoideae</taxon>
        <taxon>Datureae</taxon>
        <taxon>Datura</taxon>
    </lineage>
</organism>
<dbReference type="SUPFAM" id="SSF50969">
    <property type="entry name" value="YVTN repeat-like/Quinoprotein amine dehydrogenase"/>
    <property type="match status" value="1"/>
</dbReference>
<dbReference type="EMBL" id="JACEIK010006705">
    <property type="protein sequence ID" value="MCE2056178.1"/>
    <property type="molecule type" value="Genomic_DNA"/>
</dbReference>
<accession>A0ABS8W6R3</accession>
<dbReference type="PANTHER" id="PTHR35546">
    <property type="entry name" value="F-BOX PROTEIN INTERACTION DOMAIN PROTEIN-RELATED"/>
    <property type="match status" value="1"/>
</dbReference>
<dbReference type="SUPFAM" id="SSF81383">
    <property type="entry name" value="F-box domain"/>
    <property type="match status" value="1"/>
</dbReference>
<dbReference type="InterPro" id="IPR055290">
    <property type="entry name" value="At3g26010-like"/>
</dbReference>
<evidence type="ECO:0000256" key="1">
    <source>
        <dbReference type="SAM" id="MobiDB-lite"/>
    </source>
</evidence>
<protein>
    <recommendedName>
        <fullName evidence="2">F-box protein At3g26010-like beta-propeller domain-containing protein</fullName>
    </recommendedName>
</protein>
<dbReference type="InterPro" id="IPR036047">
    <property type="entry name" value="F-box-like_dom_sf"/>
</dbReference>
<proteinExistence type="predicted"/>